<feature type="transmembrane region" description="Helical" evidence="2">
    <location>
        <begin position="165"/>
        <end position="186"/>
    </location>
</feature>
<accession>A0A7S8ID01</accession>
<gene>
    <name evidence="3" type="ORF">G4Y79_14150</name>
</gene>
<sequence>MPETRSQAAPKSNSNSSGGGIRQWLIDSYNGIYRILLKPNMPAWSTVFVLIVGLIIGMFWAYIVAPVQWAGGNPNRLNQGAQDQWIKMAAVGYDQQSFYDADQVGILLSQVDQPMQRIQQLIETTQPGTADYNALVALQEAVAGAGIAGTAAPEAPSALEQFLQLAVPILLIALVFIVLTLLWRLLIHPNLVQPLQDRIRMTRDAEYAATRRQQQAALKTMQEQRRLVEEMKSSSQDDAELGAPVMQSLSIFKRNVPYDDSKEIERKTATGSDFLGQCGAVVAEAVDPDPVALEIWVFDMASQQDKKKAFITPQASNDPSIQARLAADMDNGASDIIVAQPGSTLFIDTDALRLKATVSSVDVSADGRFENAQIQLQAWAKNASNMPAVNPTPTMTATPTPVMPTQTPSSVSQQPPQQSQAPQAPMPPTPQPPAWDAPDWDEPEDEPEYNPYNYNQQPQSSPSIGSLLDGDTAPVPPQPFGGNDPFAQPPYQQPQQPASAPSYQPSPPPPPSALQYPPGMEPDIDDDEDDYDYEDYDDNDPFGDTGNFRPGGF</sequence>
<evidence type="ECO:0000313" key="4">
    <source>
        <dbReference type="Proteomes" id="UP000594468"/>
    </source>
</evidence>
<feature type="compositionally biased region" description="Pro residues" evidence="1">
    <location>
        <begin position="424"/>
        <end position="435"/>
    </location>
</feature>
<keyword evidence="2" id="KW-0812">Transmembrane</keyword>
<feature type="compositionally biased region" description="Low complexity" evidence="1">
    <location>
        <begin position="449"/>
        <end position="463"/>
    </location>
</feature>
<feature type="transmembrane region" description="Helical" evidence="2">
    <location>
        <begin position="43"/>
        <end position="65"/>
    </location>
</feature>
<feature type="region of interest" description="Disordered" evidence="1">
    <location>
        <begin position="385"/>
        <end position="553"/>
    </location>
</feature>
<dbReference type="EMBL" id="CP062983">
    <property type="protein sequence ID" value="QPC80849.1"/>
    <property type="molecule type" value="Genomic_DNA"/>
</dbReference>
<evidence type="ECO:0000256" key="2">
    <source>
        <dbReference type="SAM" id="Phobius"/>
    </source>
</evidence>
<dbReference type="Proteomes" id="UP000594468">
    <property type="component" value="Chromosome"/>
</dbReference>
<protein>
    <submittedName>
        <fullName evidence="3">Uncharacterized protein</fullName>
    </submittedName>
</protein>
<feature type="compositionally biased region" description="Low complexity" evidence="1">
    <location>
        <begin position="385"/>
        <end position="423"/>
    </location>
</feature>
<reference evidence="3 4" key="1">
    <citation type="submission" date="2020-02" db="EMBL/GenBank/DDBJ databases">
        <authorList>
            <person name="Zheng R.K."/>
            <person name="Sun C.M."/>
        </authorList>
    </citation>
    <scope>NUCLEOTIDE SEQUENCE [LARGE SCALE GENOMIC DNA]</scope>
    <source>
        <strain evidence="4">rifampicinis</strain>
    </source>
</reference>
<dbReference type="AlphaFoldDB" id="A0A7S8ID01"/>
<evidence type="ECO:0000313" key="3">
    <source>
        <dbReference type="EMBL" id="QPC80849.1"/>
    </source>
</evidence>
<keyword evidence="2" id="KW-0472">Membrane</keyword>
<dbReference type="RefSeq" id="WP_195168924.1">
    <property type="nucleotide sequence ID" value="NZ_CP062983.1"/>
</dbReference>
<feature type="compositionally biased region" description="Acidic residues" evidence="1">
    <location>
        <begin position="438"/>
        <end position="448"/>
    </location>
</feature>
<dbReference type="KEGG" id="pmet:G4Y79_14150"/>
<organism evidence="3 4">
    <name type="scientific">Phototrophicus methaneseepsis</name>
    <dbReference type="NCBI Taxonomy" id="2710758"/>
    <lineage>
        <taxon>Bacteria</taxon>
        <taxon>Bacillati</taxon>
        <taxon>Chloroflexota</taxon>
        <taxon>Candidatus Thermofontia</taxon>
        <taxon>Phototrophicales</taxon>
        <taxon>Phototrophicaceae</taxon>
        <taxon>Phototrophicus</taxon>
    </lineage>
</organism>
<proteinExistence type="predicted"/>
<name>A0A7S8ID01_9CHLR</name>
<feature type="compositionally biased region" description="Acidic residues" evidence="1">
    <location>
        <begin position="522"/>
        <end position="541"/>
    </location>
</feature>
<keyword evidence="2" id="KW-1133">Transmembrane helix</keyword>
<evidence type="ECO:0000256" key="1">
    <source>
        <dbReference type="SAM" id="MobiDB-lite"/>
    </source>
</evidence>
<feature type="compositionally biased region" description="Low complexity" evidence="1">
    <location>
        <begin position="493"/>
        <end position="503"/>
    </location>
</feature>
<keyword evidence="4" id="KW-1185">Reference proteome</keyword>